<proteinExistence type="predicted"/>
<evidence type="ECO:0000313" key="3">
    <source>
        <dbReference type="Proteomes" id="UP000318053"/>
    </source>
</evidence>
<dbReference type="RefSeq" id="WP_246112737.1">
    <property type="nucleotide sequence ID" value="NZ_SJPK01000005.1"/>
</dbReference>
<accession>A0A5C5XXD5</accession>
<feature type="compositionally biased region" description="Polar residues" evidence="1">
    <location>
        <begin position="1"/>
        <end position="10"/>
    </location>
</feature>
<dbReference type="AlphaFoldDB" id="A0A5C5XXD5"/>
<dbReference type="EMBL" id="SJPK01000005">
    <property type="protein sequence ID" value="TWT66555.1"/>
    <property type="molecule type" value="Genomic_DNA"/>
</dbReference>
<comment type="caution">
    <text evidence="2">The sequence shown here is derived from an EMBL/GenBank/DDBJ whole genome shotgun (WGS) entry which is preliminary data.</text>
</comment>
<organism evidence="2 3">
    <name type="scientific">Allorhodopirellula solitaria</name>
    <dbReference type="NCBI Taxonomy" id="2527987"/>
    <lineage>
        <taxon>Bacteria</taxon>
        <taxon>Pseudomonadati</taxon>
        <taxon>Planctomycetota</taxon>
        <taxon>Planctomycetia</taxon>
        <taxon>Pirellulales</taxon>
        <taxon>Pirellulaceae</taxon>
        <taxon>Allorhodopirellula</taxon>
    </lineage>
</organism>
<evidence type="ECO:0000313" key="2">
    <source>
        <dbReference type="EMBL" id="TWT66555.1"/>
    </source>
</evidence>
<name>A0A5C5XXD5_9BACT</name>
<protein>
    <submittedName>
        <fullName evidence="2">Uncharacterized protein</fullName>
    </submittedName>
</protein>
<gene>
    <name evidence="2" type="ORF">CA85_26520</name>
</gene>
<reference evidence="2 3" key="1">
    <citation type="submission" date="2019-02" db="EMBL/GenBank/DDBJ databases">
        <title>Deep-cultivation of Planctomycetes and their phenomic and genomic characterization uncovers novel biology.</title>
        <authorList>
            <person name="Wiegand S."/>
            <person name="Jogler M."/>
            <person name="Boedeker C."/>
            <person name="Pinto D."/>
            <person name="Vollmers J."/>
            <person name="Rivas-Marin E."/>
            <person name="Kohn T."/>
            <person name="Peeters S.H."/>
            <person name="Heuer A."/>
            <person name="Rast P."/>
            <person name="Oberbeckmann S."/>
            <person name="Bunk B."/>
            <person name="Jeske O."/>
            <person name="Meyerdierks A."/>
            <person name="Storesund J.E."/>
            <person name="Kallscheuer N."/>
            <person name="Luecker S."/>
            <person name="Lage O.M."/>
            <person name="Pohl T."/>
            <person name="Merkel B.J."/>
            <person name="Hornburger P."/>
            <person name="Mueller R.-W."/>
            <person name="Bruemmer F."/>
            <person name="Labrenz M."/>
            <person name="Spormann A.M."/>
            <person name="Op Den Camp H."/>
            <person name="Overmann J."/>
            <person name="Amann R."/>
            <person name="Jetten M.S.M."/>
            <person name="Mascher T."/>
            <person name="Medema M.H."/>
            <person name="Devos D.P."/>
            <person name="Kaster A.-K."/>
            <person name="Ovreas L."/>
            <person name="Rohde M."/>
            <person name="Galperin M.Y."/>
            <person name="Jogler C."/>
        </authorList>
    </citation>
    <scope>NUCLEOTIDE SEQUENCE [LARGE SCALE GENOMIC DNA]</scope>
    <source>
        <strain evidence="2 3">CA85</strain>
    </source>
</reference>
<sequence>MWQIQNSGNAEQPGKNIGQWSIEGDQRGSHAADAGEWTCCATGGRAGITLGDQAGALQLNIANVGDDALPTAGEQYVCGDAWKIHFPQATGQYSLRLSVRVVQASETRIVWEPTFSIQTSLLDSAPSLELTARGESDRRVAEVADALAAQVSICAVSAPDTGQVIVLLGPNDAPFTKDRCSRTRLDLRIFGDFLEKGVIRKTRPWIIMDRSEDGVSADELADYCSQLCQTPLPLTA</sequence>
<feature type="region of interest" description="Disordered" evidence="1">
    <location>
        <begin position="1"/>
        <end position="28"/>
    </location>
</feature>
<dbReference type="Proteomes" id="UP000318053">
    <property type="component" value="Unassembled WGS sequence"/>
</dbReference>
<keyword evidence="3" id="KW-1185">Reference proteome</keyword>
<evidence type="ECO:0000256" key="1">
    <source>
        <dbReference type="SAM" id="MobiDB-lite"/>
    </source>
</evidence>